<accession>A0A7C8M513</accession>
<evidence type="ECO:0000313" key="2">
    <source>
        <dbReference type="EMBL" id="KAF2868758.1"/>
    </source>
</evidence>
<keyword evidence="1" id="KW-0732">Signal</keyword>
<reference evidence="2 3" key="1">
    <citation type="submission" date="2020-01" db="EMBL/GenBank/DDBJ databases">
        <authorList>
            <consortium name="DOE Joint Genome Institute"/>
            <person name="Haridas S."/>
            <person name="Albert R."/>
            <person name="Binder M."/>
            <person name="Bloem J."/>
            <person name="Labutti K."/>
            <person name="Salamov A."/>
            <person name="Andreopoulos B."/>
            <person name="Baker S.E."/>
            <person name="Barry K."/>
            <person name="Bills G."/>
            <person name="Bluhm B.H."/>
            <person name="Cannon C."/>
            <person name="Castanera R."/>
            <person name="Culley D.E."/>
            <person name="Daum C."/>
            <person name="Ezra D."/>
            <person name="Gonzalez J.B."/>
            <person name="Henrissat B."/>
            <person name="Kuo A."/>
            <person name="Liang C."/>
            <person name="Lipzen A."/>
            <person name="Lutzoni F."/>
            <person name="Magnuson J."/>
            <person name="Mondo S."/>
            <person name="Nolan M."/>
            <person name="Ohm R."/>
            <person name="Pangilinan J."/>
            <person name="Park H.-J.H."/>
            <person name="Ramirez L."/>
            <person name="Alfaro M."/>
            <person name="Sun H."/>
            <person name="Tritt A."/>
            <person name="Yoshinaga Y."/>
            <person name="Zwiers L.-H.L."/>
            <person name="Turgeon B.G."/>
            <person name="Goodwin S.B."/>
            <person name="Spatafora J.W."/>
            <person name="Crous P.W."/>
            <person name="Grigoriev I.V."/>
        </authorList>
    </citation>
    <scope>NUCLEOTIDE SEQUENCE [LARGE SCALE GENOMIC DNA]</scope>
    <source>
        <strain evidence="2 3">CBS 611.86</strain>
    </source>
</reference>
<gene>
    <name evidence="2" type="ORF">BDV95DRAFT_670308</name>
</gene>
<evidence type="ECO:0000313" key="3">
    <source>
        <dbReference type="Proteomes" id="UP000481861"/>
    </source>
</evidence>
<proteinExistence type="predicted"/>
<dbReference type="AlphaFoldDB" id="A0A7C8M513"/>
<dbReference type="EMBL" id="JAADJZ010000018">
    <property type="protein sequence ID" value="KAF2868758.1"/>
    <property type="molecule type" value="Genomic_DNA"/>
</dbReference>
<sequence>MKPLRTALPTLLLANLSLAAPHMRRQTPSAVIFTVTNFAAFFADTTLEDAQSNLTFHVADTRPGLEAEADCVIPNTYFNLYAISALFDYCGARALDVSYRFTETGLTVRRGWSVNGTTYMTGSGTQDTYWTEEGPGANVTVHPNGKLYARKEEWLFPVTRLQPGTPP</sequence>
<name>A0A7C8M513_9PLEO</name>
<evidence type="ECO:0000256" key="1">
    <source>
        <dbReference type="SAM" id="SignalP"/>
    </source>
</evidence>
<protein>
    <recommendedName>
        <fullName evidence="4">AA1-like domain-containing protein</fullName>
    </recommendedName>
</protein>
<dbReference type="OrthoDB" id="3782277at2759"/>
<feature type="signal peptide" evidence="1">
    <location>
        <begin position="1"/>
        <end position="19"/>
    </location>
</feature>
<organism evidence="2 3">
    <name type="scientific">Massariosphaeria phaeospora</name>
    <dbReference type="NCBI Taxonomy" id="100035"/>
    <lineage>
        <taxon>Eukaryota</taxon>
        <taxon>Fungi</taxon>
        <taxon>Dikarya</taxon>
        <taxon>Ascomycota</taxon>
        <taxon>Pezizomycotina</taxon>
        <taxon>Dothideomycetes</taxon>
        <taxon>Pleosporomycetidae</taxon>
        <taxon>Pleosporales</taxon>
        <taxon>Pleosporales incertae sedis</taxon>
        <taxon>Massariosphaeria</taxon>
    </lineage>
</organism>
<keyword evidence="3" id="KW-1185">Reference proteome</keyword>
<comment type="caution">
    <text evidence="2">The sequence shown here is derived from an EMBL/GenBank/DDBJ whole genome shotgun (WGS) entry which is preliminary data.</text>
</comment>
<dbReference type="Proteomes" id="UP000481861">
    <property type="component" value="Unassembled WGS sequence"/>
</dbReference>
<evidence type="ECO:0008006" key="4">
    <source>
        <dbReference type="Google" id="ProtNLM"/>
    </source>
</evidence>
<feature type="chain" id="PRO_5028935347" description="AA1-like domain-containing protein" evidence="1">
    <location>
        <begin position="20"/>
        <end position="167"/>
    </location>
</feature>